<evidence type="ECO:0000256" key="6">
    <source>
        <dbReference type="ARBA" id="ARBA00022777"/>
    </source>
</evidence>
<dbReference type="EC" id="2.7.11.1" evidence="2"/>
<dbReference type="PANTHER" id="PTHR24346:SF30">
    <property type="entry name" value="MATERNAL EMBRYONIC LEUCINE ZIPPER KINASE"/>
    <property type="match status" value="1"/>
</dbReference>
<dbReference type="InterPro" id="IPR008271">
    <property type="entry name" value="Ser/Thr_kinase_AS"/>
</dbReference>
<dbReference type="PANTHER" id="PTHR24346">
    <property type="entry name" value="MAP/MICROTUBULE AFFINITY-REGULATING KINASE"/>
    <property type="match status" value="1"/>
</dbReference>
<dbReference type="PROSITE" id="PS00107">
    <property type="entry name" value="PROTEIN_KINASE_ATP"/>
    <property type="match status" value="1"/>
</dbReference>
<dbReference type="GO" id="GO:0005524">
    <property type="term" value="F:ATP binding"/>
    <property type="evidence" value="ECO:0007669"/>
    <property type="project" value="UniProtKB-UniRule"/>
</dbReference>
<dbReference type="Gene3D" id="3.30.310.80">
    <property type="entry name" value="Kinase associated domain 1, KA1"/>
    <property type="match status" value="1"/>
</dbReference>
<gene>
    <name evidence="14" type="ORF">OSB1V03_LOCUS4336</name>
</gene>
<keyword evidence="15" id="KW-1185">Reference proteome</keyword>
<comment type="catalytic activity">
    <reaction evidence="8">
        <text>L-threonyl-[protein] + ATP = O-phospho-L-threonyl-[protein] + ADP + H(+)</text>
        <dbReference type="Rhea" id="RHEA:46608"/>
        <dbReference type="Rhea" id="RHEA-COMP:11060"/>
        <dbReference type="Rhea" id="RHEA-COMP:11605"/>
        <dbReference type="ChEBI" id="CHEBI:15378"/>
        <dbReference type="ChEBI" id="CHEBI:30013"/>
        <dbReference type="ChEBI" id="CHEBI:30616"/>
        <dbReference type="ChEBI" id="CHEBI:61977"/>
        <dbReference type="ChEBI" id="CHEBI:456216"/>
        <dbReference type="EC" id="2.7.11.1"/>
    </reaction>
</comment>
<keyword evidence="6" id="KW-0418">Kinase</keyword>
<evidence type="ECO:0000256" key="10">
    <source>
        <dbReference type="PROSITE-ProRule" id="PRU10141"/>
    </source>
</evidence>
<organism evidence="14">
    <name type="scientific">Medioppia subpectinata</name>
    <dbReference type="NCBI Taxonomy" id="1979941"/>
    <lineage>
        <taxon>Eukaryota</taxon>
        <taxon>Metazoa</taxon>
        <taxon>Ecdysozoa</taxon>
        <taxon>Arthropoda</taxon>
        <taxon>Chelicerata</taxon>
        <taxon>Arachnida</taxon>
        <taxon>Acari</taxon>
        <taxon>Acariformes</taxon>
        <taxon>Sarcoptiformes</taxon>
        <taxon>Oribatida</taxon>
        <taxon>Brachypylina</taxon>
        <taxon>Oppioidea</taxon>
        <taxon>Oppiidae</taxon>
        <taxon>Medioppia</taxon>
    </lineage>
</organism>
<evidence type="ECO:0000256" key="1">
    <source>
        <dbReference type="ARBA" id="ARBA00006234"/>
    </source>
</evidence>
<name>A0A7R9PWV0_9ACAR</name>
<evidence type="ECO:0000259" key="13">
    <source>
        <dbReference type="PROSITE" id="PS50032"/>
    </source>
</evidence>
<dbReference type="InterPro" id="IPR011009">
    <property type="entry name" value="Kinase-like_dom_sf"/>
</dbReference>
<sequence length="620" mass="69991">MMSAMVGPRRHAITGATTGGNASAERHSRPDPTLTEDNCVDLGYYLHRNKLGEGGFGKVRLATHLKTGHKVAIKIMDKNKLGADLCRVRVEINSLKILKHENISKLLQVIETQNEIYLILEYCCGGELFDYLVSKSKLTERETKTIMKDLVNALAYIHSNGFAHRDLKPENILFDAKHRIKLIDFGLAANGRDNKNSLAHLSTCCGSPAYAAPELLQGPHYSGPAVDVWSAGVLLFALLVGRLPFDDENIGALYKKIQSGFYRMPDWLSSDAKDLIRSMLKTNPMERITIEKILIHPWLRDVMIDNKTTVQVMKSNLDEEVFFKCHRLFPDVPLKELRQNILHGFGYQTSCYWLLKMNANSVEPLPMFAIKSPLNKTSVQRRRSKSLDEPINNENNIRPQLKRKFPDTPMPNVPKRLLFEPNSPKTKTPVAVSSPKVTPNPKENRKLKEIKSPVINSPVIPIKKARLFSGLNDSVANKSPLPVLNATIDLPKTPFNARIECTPKKSLLKRFLETATPARSQSPRAITTSTTLKNITLTKFTEPEKCIEKLVETLTAKGIQCKQKEFSLRCVLSTNNVIVLSFNLEICKFDNQCVIQRKRLKGDAWNYKKVCEEILRISNE</sequence>
<evidence type="ECO:0000256" key="2">
    <source>
        <dbReference type="ARBA" id="ARBA00012513"/>
    </source>
</evidence>
<evidence type="ECO:0000256" key="8">
    <source>
        <dbReference type="ARBA" id="ARBA00047899"/>
    </source>
</evidence>
<keyword evidence="3" id="KW-0723">Serine/threonine-protein kinase</keyword>
<dbReference type="Pfam" id="PF02149">
    <property type="entry name" value="KA1"/>
    <property type="match status" value="1"/>
</dbReference>
<evidence type="ECO:0000313" key="15">
    <source>
        <dbReference type="Proteomes" id="UP000759131"/>
    </source>
</evidence>
<keyword evidence="4" id="KW-0808">Transferase</keyword>
<feature type="region of interest" description="Disordered" evidence="11">
    <location>
        <begin position="379"/>
        <end position="443"/>
    </location>
</feature>
<feature type="domain" description="KA1" evidence="13">
    <location>
        <begin position="573"/>
        <end position="620"/>
    </location>
</feature>
<dbReference type="Gene3D" id="1.10.510.10">
    <property type="entry name" value="Transferase(Phosphotransferase) domain 1"/>
    <property type="match status" value="1"/>
</dbReference>
<comment type="catalytic activity">
    <reaction evidence="9">
        <text>L-seryl-[protein] + ATP = O-phospho-L-seryl-[protein] + ADP + H(+)</text>
        <dbReference type="Rhea" id="RHEA:17989"/>
        <dbReference type="Rhea" id="RHEA-COMP:9863"/>
        <dbReference type="Rhea" id="RHEA-COMP:11604"/>
        <dbReference type="ChEBI" id="CHEBI:15378"/>
        <dbReference type="ChEBI" id="CHEBI:29999"/>
        <dbReference type="ChEBI" id="CHEBI:30616"/>
        <dbReference type="ChEBI" id="CHEBI:83421"/>
        <dbReference type="ChEBI" id="CHEBI:456216"/>
        <dbReference type="EC" id="2.7.11.1"/>
    </reaction>
</comment>
<dbReference type="InterPro" id="IPR017441">
    <property type="entry name" value="Protein_kinase_ATP_BS"/>
</dbReference>
<dbReference type="SUPFAM" id="SSF103243">
    <property type="entry name" value="KA1-like"/>
    <property type="match status" value="1"/>
</dbReference>
<protein>
    <recommendedName>
        <fullName evidence="2">non-specific serine/threonine protein kinase</fullName>
        <ecNumber evidence="2">2.7.11.1</ecNumber>
    </recommendedName>
</protein>
<dbReference type="EMBL" id="OC856528">
    <property type="protein sequence ID" value="CAD7623889.1"/>
    <property type="molecule type" value="Genomic_DNA"/>
</dbReference>
<evidence type="ECO:0000313" key="14">
    <source>
        <dbReference type="EMBL" id="CAD7623889.1"/>
    </source>
</evidence>
<reference evidence="14" key="1">
    <citation type="submission" date="2020-11" db="EMBL/GenBank/DDBJ databases">
        <authorList>
            <person name="Tran Van P."/>
        </authorList>
    </citation>
    <scope>NUCLEOTIDE SEQUENCE</scope>
</reference>
<dbReference type="OrthoDB" id="6488637at2759"/>
<dbReference type="InterPro" id="IPR000719">
    <property type="entry name" value="Prot_kinase_dom"/>
</dbReference>
<dbReference type="FunFam" id="1.10.510.10:FF:000271">
    <property type="entry name" value="Non-specific serine/threonine protein kinase"/>
    <property type="match status" value="1"/>
</dbReference>
<dbReference type="EMBL" id="CAJPIZ010001953">
    <property type="protein sequence ID" value="CAG2104319.1"/>
    <property type="molecule type" value="Genomic_DNA"/>
</dbReference>
<keyword evidence="5 10" id="KW-0547">Nucleotide-binding</keyword>
<dbReference type="FunFam" id="3.30.200.20:FF:000003">
    <property type="entry name" value="Non-specific serine/threonine protein kinase"/>
    <property type="match status" value="1"/>
</dbReference>
<dbReference type="GO" id="GO:0005737">
    <property type="term" value="C:cytoplasm"/>
    <property type="evidence" value="ECO:0007669"/>
    <property type="project" value="TreeGrafter"/>
</dbReference>
<dbReference type="Proteomes" id="UP000759131">
    <property type="component" value="Unassembled WGS sequence"/>
</dbReference>
<evidence type="ECO:0000256" key="9">
    <source>
        <dbReference type="ARBA" id="ARBA00048679"/>
    </source>
</evidence>
<feature type="domain" description="Protein kinase" evidence="12">
    <location>
        <begin position="45"/>
        <end position="299"/>
    </location>
</feature>
<dbReference type="Pfam" id="PF00069">
    <property type="entry name" value="Pkinase"/>
    <property type="match status" value="1"/>
</dbReference>
<dbReference type="GO" id="GO:0035556">
    <property type="term" value="P:intracellular signal transduction"/>
    <property type="evidence" value="ECO:0007669"/>
    <property type="project" value="TreeGrafter"/>
</dbReference>
<dbReference type="PROSITE" id="PS50011">
    <property type="entry name" value="PROTEIN_KINASE_DOM"/>
    <property type="match status" value="1"/>
</dbReference>
<dbReference type="GO" id="GO:0004674">
    <property type="term" value="F:protein serine/threonine kinase activity"/>
    <property type="evidence" value="ECO:0007669"/>
    <property type="project" value="UniProtKB-KW"/>
</dbReference>
<feature type="region of interest" description="Disordered" evidence="11">
    <location>
        <begin position="1"/>
        <end position="35"/>
    </location>
</feature>
<proteinExistence type="inferred from homology"/>
<evidence type="ECO:0000256" key="7">
    <source>
        <dbReference type="ARBA" id="ARBA00022840"/>
    </source>
</evidence>
<comment type="similarity">
    <text evidence="1">Belongs to the protein kinase superfamily. CAMK Ser/Thr protein kinase family. SNF1 subfamily.</text>
</comment>
<keyword evidence="7 10" id="KW-0067">ATP-binding</keyword>
<dbReference type="InterPro" id="IPR028375">
    <property type="entry name" value="KA1/Ssp2_C"/>
</dbReference>
<accession>A0A7R9PWV0</accession>
<evidence type="ECO:0000256" key="11">
    <source>
        <dbReference type="SAM" id="MobiDB-lite"/>
    </source>
</evidence>
<evidence type="ECO:0000256" key="4">
    <source>
        <dbReference type="ARBA" id="ARBA00022679"/>
    </source>
</evidence>
<dbReference type="SUPFAM" id="SSF56112">
    <property type="entry name" value="Protein kinase-like (PK-like)"/>
    <property type="match status" value="1"/>
</dbReference>
<dbReference type="PROSITE" id="PS50032">
    <property type="entry name" value="KA1"/>
    <property type="match status" value="1"/>
</dbReference>
<evidence type="ECO:0000256" key="5">
    <source>
        <dbReference type="ARBA" id="ARBA00022741"/>
    </source>
</evidence>
<dbReference type="SMART" id="SM00220">
    <property type="entry name" value="S_TKc"/>
    <property type="match status" value="1"/>
</dbReference>
<dbReference type="AlphaFoldDB" id="A0A7R9PWV0"/>
<dbReference type="PROSITE" id="PS00108">
    <property type="entry name" value="PROTEIN_KINASE_ST"/>
    <property type="match status" value="1"/>
</dbReference>
<feature type="binding site" evidence="10">
    <location>
        <position position="74"/>
    </location>
    <ligand>
        <name>ATP</name>
        <dbReference type="ChEBI" id="CHEBI:30616"/>
    </ligand>
</feature>
<evidence type="ECO:0000259" key="12">
    <source>
        <dbReference type="PROSITE" id="PS50011"/>
    </source>
</evidence>
<evidence type="ECO:0000256" key="3">
    <source>
        <dbReference type="ARBA" id="ARBA00022527"/>
    </source>
</evidence>
<dbReference type="InterPro" id="IPR001772">
    <property type="entry name" value="KA1_dom"/>
</dbReference>